<gene>
    <name evidence="2" type="ORF">NC797_07105</name>
</gene>
<evidence type="ECO:0000313" key="3">
    <source>
        <dbReference type="Proteomes" id="UP001145050"/>
    </source>
</evidence>
<protein>
    <submittedName>
        <fullName evidence="2">DUF3854 domain-containing protein</fullName>
    </submittedName>
</protein>
<dbReference type="InterPro" id="IPR024385">
    <property type="entry name" value="DUF3854"/>
</dbReference>
<evidence type="ECO:0000313" key="2">
    <source>
        <dbReference type="EMBL" id="MDC3424275.1"/>
    </source>
</evidence>
<dbReference type="RefSeq" id="WP_272436080.1">
    <property type="nucleotide sequence ID" value="NZ_JAMQKB010000005.1"/>
</dbReference>
<accession>A0A9X3WRX6</accession>
<reference evidence="2" key="1">
    <citation type="submission" date="2022-06" db="EMBL/GenBank/DDBJ databases">
        <title>Aquibacillus sp. a new bacterium isolated from soil saline samples.</title>
        <authorList>
            <person name="Galisteo C."/>
            <person name="De La Haba R."/>
            <person name="Sanchez-Porro C."/>
            <person name="Ventosa A."/>
        </authorList>
    </citation>
    <scope>NUCLEOTIDE SEQUENCE</scope>
    <source>
        <strain evidence="2">3ASR75-11</strain>
    </source>
</reference>
<feature type="domain" description="DUF3854" evidence="1">
    <location>
        <begin position="365"/>
        <end position="419"/>
    </location>
</feature>
<keyword evidence="3" id="KW-1185">Reference proteome</keyword>
<dbReference type="Proteomes" id="UP001145050">
    <property type="component" value="Unassembled WGS sequence"/>
</dbReference>
<dbReference type="Pfam" id="PF12965">
    <property type="entry name" value="DUF3854"/>
    <property type="match status" value="1"/>
</dbReference>
<comment type="caution">
    <text evidence="2">The sequence shown here is derived from an EMBL/GenBank/DDBJ whole genome shotgun (WGS) entry which is preliminary data.</text>
</comment>
<name>A0A9X3WRX6_9BACI</name>
<dbReference type="AlphaFoldDB" id="A0A9X3WRX6"/>
<proteinExistence type="predicted"/>
<evidence type="ECO:0000259" key="1">
    <source>
        <dbReference type="Pfam" id="PF12965"/>
    </source>
</evidence>
<organism evidence="2 3">
    <name type="scientific">Terrihalobacillus insolitus</name>
    <dbReference type="NCBI Taxonomy" id="2950438"/>
    <lineage>
        <taxon>Bacteria</taxon>
        <taxon>Bacillati</taxon>
        <taxon>Bacillota</taxon>
        <taxon>Bacilli</taxon>
        <taxon>Bacillales</taxon>
        <taxon>Bacillaceae</taxon>
        <taxon>Terrihalobacillus</taxon>
    </lineage>
</organism>
<sequence length="428" mass="49216">MSRGMRRTRIPGWYEFSRIACPICGHAGGCMQHKDGNAIACIRIESDRYFSKNSSLPSYLHFLKGDKKRKKINDNLVESHQGEKKKGDLTLHNVYTAMLSYLDLDTDHYEHLTSHKRRLTDEQIDEREYRSFPEKPWSIVKQMQQDYGLDNFKGVPGFYEEEGKYGKFWSLTSMNGILIPFRNYKKQIVGFQYRIDNPPNDVKVQDRKHGLRARVIKQPNIVQVHYEGEIILEQEFELNKPITIQYNKNTGALNDILGWVTLKKGNRYYWLSSANKPKGTGSGDPAPVHVSVPLKKFSHWETGKTLKAKKIWLSEGPLKTDIASDLIGKVLKPEKIEAHGDTFLALPGVNAWRLALPIMKEMGVEEINLCFDADVVSNIQVKTILMECTKELKKEGYHVNMVIWNEKDGKGIDDLLLNNKIPQFKSLF</sequence>
<dbReference type="EMBL" id="JAMQKB010000005">
    <property type="protein sequence ID" value="MDC3424275.1"/>
    <property type="molecule type" value="Genomic_DNA"/>
</dbReference>